<evidence type="ECO:0000313" key="1">
    <source>
        <dbReference type="EMBL" id="GAA4312943.1"/>
    </source>
</evidence>
<protein>
    <submittedName>
        <fullName evidence="1">Uncharacterized protein</fullName>
    </submittedName>
</protein>
<dbReference type="Proteomes" id="UP001501207">
    <property type="component" value="Unassembled WGS sequence"/>
</dbReference>
<proteinExistence type="predicted"/>
<organism evidence="1 2">
    <name type="scientific">Compostibacter hankyongensis</name>
    <dbReference type="NCBI Taxonomy" id="1007089"/>
    <lineage>
        <taxon>Bacteria</taxon>
        <taxon>Pseudomonadati</taxon>
        <taxon>Bacteroidota</taxon>
        <taxon>Chitinophagia</taxon>
        <taxon>Chitinophagales</taxon>
        <taxon>Chitinophagaceae</taxon>
        <taxon>Compostibacter</taxon>
    </lineage>
</organism>
<gene>
    <name evidence="1" type="ORF">GCM10023143_22910</name>
</gene>
<keyword evidence="2" id="KW-1185">Reference proteome</keyword>
<accession>A0ABP8FXF9</accession>
<dbReference type="RefSeq" id="WP_344979387.1">
    <property type="nucleotide sequence ID" value="NZ_BAABFN010000005.1"/>
</dbReference>
<reference evidence="2" key="1">
    <citation type="journal article" date="2019" name="Int. J. Syst. Evol. Microbiol.">
        <title>The Global Catalogue of Microorganisms (GCM) 10K type strain sequencing project: providing services to taxonomists for standard genome sequencing and annotation.</title>
        <authorList>
            <consortium name="The Broad Institute Genomics Platform"/>
            <consortium name="The Broad Institute Genome Sequencing Center for Infectious Disease"/>
            <person name="Wu L."/>
            <person name="Ma J."/>
        </authorList>
    </citation>
    <scope>NUCLEOTIDE SEQUENCE [LARGE SCALE GENOMIC DNA]</scope>
    <source>
        <strain evidence="2">JCM 17664</strain>
    </source>
</reference>
<name>A0ABP8FXF9_9BACT</name>
<evidence type="ECO:0000313" key="2">
    <source>
        <dbReference type="Proteomes" id="UP001501207"/>
    </source>
</evidence>
<comment type="caution">
    <text evidence="1">The sequence shown here is derived from an EMBL/GenBank/DDBJ whole genome shotgun (WGS) entry which is preliminary data.</text>
</comment>
<sequence length="236" mass="26520">MLPIIKRLFATGCCAAALLLPGAGHGQGKSTLQLLYDTSAITELYDALPVGITVENTRGRKAQTAGWLGGSLRWKAFDIRVFPGTFEAGTVRFDRQAVRRNGDHIDLTVIPRAQPSDSQHFRLEIPFLSKIRFNFFEDSIKRAIPFYLNVEGIYSSGRTFPLDTSDIRFRTDNARLLQGNTLLVPADDHQTETVVLDAVYKGDTALRLHTVLPVKTIWDPYRKMPAEPPPARKRRR</sequence>
<dbReference type="EMBL" id="BAABFN010000005">
    <property type="protein sequence ID" value="GAA4312943.1"/>
    <property type="molecule type" value="Genomic_DNA"/>
</dbReference>